<evidence type="ECO:0000256" key="1">
    <source>
        <dbReference type="ARBA" id="ARBA00008535"/>
    </source>
</evidence>
<evidence type="ECO:0000256" key="3">
    <source>
        <dbReference type="ARBA" id="ARBA00023134"/>
    </source>
</evidence>
<proteinExistence type="inferred from homology"/>
<dbReference type="Proteomes" id="UP001501920">
    <property type="component" value="Chromosome 1"/>
</dbReference>
<dbReference type="InterPro" id="IPR027417">
    <property type="entry name" value="P-loop_NTPase"/>
</dbReference>
<dbReference type="AlphaFoldDB" id="A0A3B4EKV3"/>
<dbReference type="PANTHER" id="PTHR10903">
    <property type="entry name" value="GTPASE, IMAP FAMILY MEMBER-RELATED"/>
    <property type="match status" value="1"/>
</dbReference>
<evidence type="ECO:0000259" key="5">
    <source>
        <dbReference type="PROSITE" id="PS51720"/>
    </source>
</evidence>
<keyword evidence="4" id="KW-0175">Coiled coil</keyword>
<organism evidence="6 7">
    <name type="scientific">Pygocentrus nattereri</name>
    <name type="common">Red-bellied piranha</name>
    <dbReference type="NCBI Taxonomy" id="42514"/>
    <lineage>
        <taxon>Eukaryota</taxon>
        <taxon>Metazoa</taxon>
        <taxon>Chordata</taxon>
        <taxon>Craniata</taxon>
        <taxon>Vertebrata</taxon>
        <taxon>Euteleostomi</taxon>
        <taxon>Actinopterygii</taxon>
        <taxon>Neopterygii</taxon>
        <taxon>Teleostei</taxon>
        <taxon>Ostariophysi</taxon>
        <taxon>Characiformes</taxon>
        <taxon>Characoidei</taxon>
        <taxon>Pygocentrus</taxon>
    </lineage>
</organism>
<evidence type="ECO:0000313" key="7">
    <source>
        <dbReference type="Proteomes" id="UP001501920"/>
    </source>
</evidence>
<dbReference type="OMA" id="NESCEPP"/>
<keyword evidence="7" id="KW-1185">Reference proteome</keyword>
<dbReference type="GO" id="GO:0005525">
    <property type="term" value="F:GTP binding"/>
    <property type="evidence" value="ECO:0007669"/>
    <property type="project" value="UniProtKB-KW"/>
</dbReference>
<name>A0A3B4EKV3_PYGNA</name>
<reference evidence="6" key="3">
    <citation type="submission" date="2025-09" db="UniProtKB">
        <authorList>
            <consortium name="Ensembl"/>
        </authorList>
    </citation>
    <scope>IDENTIFICATION</scope>
</reference>
<evidence type="ECO:0000256" key="2">
    <source>
        <dbReference type="ARBA" id="ARBA00022741"/>
    </source>
</evidence>
<dbReference type="FunFam" id="3.40.50.300:FF:002274">
    <property type="entry name" value="Si:dkeyp-69e1.8"/>
    <property type="match status" value="1"/>
</dbReference>
<dbReference type="PROSITE" id="PS51720">
    <property type="entry name" value="G_AIG1"/>
    <property type="match status" value="1"/>
</dbReference>
<dbReference type="InterPro" id="IPR006703">
    <property type="entry name" value="G_AIG1"/>
</dbReference>
<dbReference type="Ensembl" id="ENSPNAT00000029374.2">
    <property type="protein sequence ID" value="ENSPNAP00000035831.2"/>
    <property type="gene ID" value="ENSPNAG00000004922.2"/>
</dbReference>
<evidence type="ECO:0000256" key="4">
    <source>
        <dbReference type="SAM" id="Coils"/>
    </source>
</evidence>
<dbReference type="InterPro" id="IPR045058">
    <property type="entry name" value="GIMA/IAN/Toc"/>
</dbReference>
<dbReference type="GeneTree" id="ENSGT01120000271858"/>
<dbReference type="STRING" id="42514.ENSPNAP00000035831"/>
<dbReference type="PANTHER" id="PTHR10903:SF188">
    <property type="entry name" value="GTPASE IMAP FAMILY MEMBER 2-LIKE-RELATED"/>
    <property type="match status" value="1"/>
</dbReference>
<dbReference type="SUPFAM" id="SSF52540">
    <property type="entry name" value="P-loop containing nucleoside triphosphate hydrolases"/>
    <property type="match status" value="1"/>
</dbReference>
<reference evidence="6" key="2">
    <citation type="submission" date="2025-08" db="UniProtKB">
        <authorList>
            <consortium name="Ensembl"/>
        </authorList>
    </citation>
    <scope>IDENTIFICATION</scope>
</reference>
<reference evidence="6 7" key="1">
    <citation type="submission" date="2020-10" db="EMBL/GenBank/DDBJ databases">
        <title>Pygocentrus nattereri (red-bellied piranha) genome, fPygNat1, primary haplotype.</title>
        <authorList>
            <person name="Myers G."/>
            <person name="Meyer A."/>
            <person name="Karagic N."/>
            <person name="Pippel M."/>
            <person name="Winkler S."/>
            <person name="Tracey A."/>
            <person name="Wood J."/>
            <person name="Formenti G."/>
            <person name="Howe K."/>
            <person name="Fedrigo O."/>
            <person name="Jarvis E.D."/>
        </authorList>
    </citation>
    <scope>NUCLEOTIDE SEQUENCE [LARGE SCALE GENOMIC DNA]</scope>
</reference>
<dbReference type="Pfam" id="PF04548">
    <property type="entry name" value="AIG1"/>
    <property type="match status" value="2"/>
</dbReference>
<protein>
    <recommendedName>
        <fullName evidence="5">AIG1-type G domain-containing protein</fullName>
    </recommendedName>
</protein>
<evidence type="ECO:0000313" key="6">
    <source>
        <dbReference type="Ensembl" id="ENSPNAP00000035831.2"/>
    </source>
</evidence>
<comment type="similarity">
    <text evidence="1">Belongs to the TRAFAC class TrmE-Era-EngA-EngB-Septin-like GTPase superfamily. AIG1/Toc34/Toc159-like paraseptin GTPase family. IAN subfamily.</text>
</comment>
<dbReference type="Gene3D" id="3.40.50.300">
    <property type="entry name" value="P-loop containing nucleotide triphosphate hydrolases"/>
    <property type="match status" value="2"/>
</dbReference>
<dbReference type="CDD" id="cd01852">
    <property type="entry name" value="AIG1"/>
    <property type="match status" value="1"/>
</dbReference>
<feature type="coiled-coil region" evidence="4">
    <location>
        <begin position="353"/>
        <end position="395"/>
    </location>
</feature>
<sequence>MPAVYNIQLSKDDVMQETHRCVSLCDPGVHAFLLIIPEGRLTDKDKGEMEKIHRIFGSRFTDHTIVQISQHSQNTQLDEAVKTVIEDFGKRHLFFNYSSQVPELIEHVEELLTENRCSQYTTHMYLGAQIEIQQKYEREVAQLKQKMSELTGKYLPKTLRIVLLGKTGVGKSATGNTILGQENLFKEEIFGESVTTVCQKEAAEISERHITVIDTRGLFDASTSDINTRNEIIKSITMATPGPHVFLLVVPIGRQNQDVNEILKMIQNIFGEESRRYTIVLFSRGDDLRKNTIEQFIENSGQNIKDLIRSCGNRYHVFNNRNPEDRTQVTDLLEKIDSMLTVSGGSFYTNEMFQQIEKDLQEEQKRILKEREEEIEREKERLKAKENKATQIMLENVNKQRQQQKLWYQRRILKQNVQPELDEVLKEGGSSPGETVKIIHEV</sequence>
<keyword evidence="3" id="KW-0342">GTP-binding</keyword>
<accession>A0A3B4EKV3</accession>
<feature type="domain" description="AIG1-type G" evidence="5">
    <location>
        <begin position="156"/>
        <end position="357"/>
    </location>
</feature>
<keyword evidence="2" id="KW-0547">Nucleotide-binding</keyword>